<dbReference type="Pfam" id="PF00144">
    <property type="entry name" value="Beta-lactamase"/>
    <property type="match status" value="1"/>
</dbReference>
<reference evidence="2 3" key="1">
    <citation type="submission" date="2017-05" db="EMBL/GenBank/DDBJ databases">
        <authorList>
            <person name="Varghese N."/>
            <person name="Submissions S."/>
        </authorList>
    </citation>
    <scope>NUCLEOTIDE SEQUENCE [LARGE SCALE GENOMIC DNA]</scope>
    <source>
        <strain evidence="2 3">DSM 21342</strain>
    </source>
</reference>
<gene>
    <name evidence="2" type="ORF">SAMN06265350_105152</name>
</gene>
<proteinExistence type="predicted"/>
<accession>A0A521D3S7</accession>
<dbReference type="SUPFAM" id="SSF56601">
    <property type="entry name" value="beta-lactamase/transpeptidase-like"/>
    <property type="match status" value="1"/>
</dbReference>
<dbReference type="Proteomes" id="UP000315971">
    <property type="component" value="Unassembled WGS sequence"/>
</dbReference>
<dbReference type="AlphaFoldDB" id="A0A521D3S7"/>
<evidence type="ECO:0000259" key="1">
    <source>
        <dbReference type="Pfam" id="PF00144"/>
    </source>
</evidence>
<dbReference type="InterPro" id="IPR050491">
    <property type="entry name" value="AmpC-like"/>
</dbReference>
<dbReference type="EMBL" id="FXSZ01000005">
    <property type="protein sequence ID" value="SMO65711.1"/>
    <property type="molecule type" value="Genomic_DNA"/>
</dbReference>
<feature type="domain" description="Beta-lactamase-related" evidence="1">
    <location>
        <begin position="66"/>
        <end position="384"/>
    </location>
</feature>
<dbReference type="InterPro" id="IPR001466">
    <property type="entry name" value="Beta-lactam-related"/>
</dbReference>
<name>A0A521D3S7_9SPHI</name>
<protein>
    <submittedName>
        <fullName evidence="2">CubicO group peptidase, beta-lactamase class C family</fullName>
    </submittedName>
</protein>
<dbReference type="PROSITE" id="PS51257">
    <property type="entry name" value="PROKAR_LIPOPROTEIN"/>
    <property type="match status" value="1"/>
</dbReference>
<sequence length="406" mass="47323">MIVIRMKHKILLCSLIVSTLFQSCTENKPQTHQQTKICIEQDELSPAKLARIRKRIHADKKTYQIDTAIQKKVKREGFNGNVLVAQKGVVLYRKSFGFAKFDRKRNDTLRIDSKFQLASMSKTFTAAAVLLLYERKKLSLEDTVQKFFPEFPYPGIQIKMLLSHRSGLPYYAYAFDDSVRRVKTPPTNLDIIRWFKQSKPALYNSPNRSFAYNNTNFMLLASIVEKVSGKPFDQFLRSEVFMPLGMKNTWLSTTSNDSININRTQGHEGRRLICKDYYDNVCGDKGVYSTVDDLLKWYKALSTNCLLSKKTLHEAFEPRSFERKGLKNYGYGFRMLLDEDQKHAKYIYHNGWWKGYSTLFWFSPQDDYVIIILSNCKNGTVYRIKSLLKILEEDNNVQNIEEDITD</sequence>
<evidence type="ECO:0000313" key="3">
    <source>
        <dbReference type="Proteomes" id="UP000315971"/>
    </source>
</evidence>
<keyword evidence="3" id="KW-1185">Reference proteome</keyword>
<dbReference type="PANTHER" id="PTHR46825">
    <property type="entry name" value="D-ALANYL-D-ALANINE-CARBOXYPEPTIDASE/ENDOPEPTIDASE AMPH"/>
    <property type="match status" value="1"/>
</dbReference>
<dbReference type="Gene3D" id="3.40.710.10">
    <property type="entry name" value="DD-peptidase/beta-lactamase superfamily"/>
    <property type="match status" value="1"/>
</dbReference>
<evidence type="ECO:0000313" key="2">
    <source>
        <dbReference type="EMBL" id="SMO65711.1"/>
    </source>
</evidence>
<dbReference type="PANTHER" id="PTHR46825:SF9">
    <property type="entry name" value="BETA-LACTAMASE-RELATED DOMAIN-CONTAINING PROTEIN"/>
    <property type="match status" value="1"/>
</dbReference>
<dbReference type="InterPro" id="IPR012338">
    <property type="entry name" value="Beta-lactam/transpept-like"/>
</dbReference>
<organism evidence="2 3">
    <name type="scientific">Solitalea koreensis</name>
    <dbReference type="NCBI Taxonomy" id="543615"/>
    <lineage>
        <taxon>Bacteria</taxon>
        <taxon>Pseudomonadati</taxon>
        <taxon>Bacteroidota</taxon>
        <taxon>Sphingobacteriia</taxon>
        <taxon>Sphingobacteriales</taxon>
        <taxon>Sphingobacteriaceae</taxon>
        <taxon>Solitalea</taxon>
    </lineage>
</organism>